<dbReference type="InterPro" id="IPR008266">
    <property type="entry name" value="Tyr_kinase_AS"/>
</dbReference>
<proteinExistence type="predicted"/>
<sequence length="305" mass="34732">MYYFNQKINDWESWGKVFCSTDAFRELAGAIFKKEGLEIKEDIRNLTPGTNAVFRADGYVIKIFVPKESGLDTEYDFKAELSVMDYISKKGIASPRIITKGEIKDKYLFRYIIMEYIEGKDAGDVLPHYNLARKREAVKQLKELLKCLNQPADNLPIKRDLISQAIHNSRLNGLSGDLIRDLSDCVNGQELNSCVLVHGDITGENVLVQPDGVIRLIDFADCTLAPEYYELAPIVFELFKGDKEYVNEFIGGQNKEEFLNHLINGLALHDFGGNIIKDYLTRLNIPFDQVKDLQALRKIIKTNIL</sequence>
<dbReference type="Proteomes" id="UP000464314">
    <property type="component" value="Chromosome"/>
</dbReference>
<dbReference type="InterPro" id="IPR016259">
    <property type="entry name" value="Hygromycin-B_Kinase"/>
</dbReference>
<protein>
    <submittedName>
        <fullName evidence="2">Phosphotransferase</fullName>
    </submittedName>
</protein>
<evidence type="ECO:0000313" key="3">
    <source>
        <dbReference type="Proteomes" id="UP000464314"/>
    </source>
</evidence>
<dbReference type="KEGG" id="anr:Ana3638_12035"/>
<dbReference type="GO" id="GO:0004672">
    <property type="term" value="F:protein kinase activity"/>
    <property type="evidence" value="ECO:0007669"/>
    <property type="project" value="InterPro"/>
</dbReference>
<evidence type="ECO:0000313" key="2">
    <source>
        <dbReference type="EMBL" id="QHQ61415.1"/>
    </source>
</evidence>
<keyword evidence="3" id="KW-1185">Reference proteome</keyword>
<dbReference type="EMBL" id="CP048000">
    <property type="protein sequence ID" value="QHQ61415.1"/>
    <property type="molecule type" value="Genomic_DNA"/>
</dbReference>
<keyword evidence="2" id="KW-0808">Transferase</keyword>
<dbReference type="RefSeq" id="WP_161838240.1">
    <property type="nucleotide sequence ID" value="NZ_CP048000.1"/>
</dbReference>
<dbReference type="PIRSF" id="PIRSF000707">
    <property type="entry name" value="Hygromycin-B_kinase"/>
    <property type="match status" value="1"/>
</dbReference>
<gene>
    <name evidence="2" type="ORF">Ana3638_12035</name>
</gene>
<dbReference type="GO" id="GO:0005524">
    <property type="term" value="F:ATP binding"/>
    <property type="evidence" value="ECO:0007669"/>
    <property type="project" value="InterPro"/>
</dbReference>
<dbReference type="Pfam" id="PF01636">
    <property type="entry name" value="APH"/>
    <property type="match status" value="1"/>
</dbReference>
<feature type="domain" description="Protein kinase" evidence="1">
    <location>
        <begin position="3"/>
        <end position="305"/>
    </location>
</feature>
<name>A0A6P1TP63_9FIRM</name>
<dbReference type="PANTHER" id="PTHR21310">
    <property type="entry name" value="AMINOGLYCOSIDE PHOSPHOTRANSFERASE-RELATED-RELATED"/>
    <property type="match status" value="1"/>
</dbReference>
<accession>A0A6P1TP63</accession>
<organism evidence="2 3">
    <name type="scientific">Anaerocolumna sedimenticola</name>
    <dbReference type="NCBI Taxonomy" id="2696063"/>
    <lineage>
        <taxon>Bacteria</taxon>
        <taxon>Bacillati</taxon>
        <taxon>Bacillota</taxon>
        <taxon>Clostridia</taxon>
        <taxon>Lachnospirales</taxon>
        <taxon>Lachnospiraceae</taxon>
        <taxon>Anaerocolumna</taxon>
    </lineage>
</organism>
<dbReference type="PROSITE" id="PS50011">
    <property type="entry name" value="PROTEIN_KINASE_DOM"/>
    <property type="match status" value="1"/>
</dbReference>
<dbReference type="InterPro" id="IPR011009">
    <property type="entry name" value="Kinase-like_dom_sf"/>
</dbReference>
<dbReference type="AlphaFoldDB" id="A0A6P1TP63"/>
<dbReference type="Gene3D" id="1.10.510.10">
    <property type="entry name" value="Transferase(Phosphotransferase) domain 1"/>
    <property type="match status" value="1"/>
</dbReference>
<dbReference type="PROSITE" id="PS00109">
    <property type="entry name" value="PROTEIN_KINASE_TYR"/>
    <property type="match status" value="1"/>
</dbReference>
<reference evidence="2 3" key="1">
    <citation type="submission" date="2020-01" db="EMBL/GenBank/DDBJ databases">
        <title>Genome analysis of Anaerocolumna sp. CBA3638.</title>
        <authorList>
            <person name="Kim J."/>
            <person name="Roh S.W."/>
        </authorList>
    </citation>
    <scope>NUCLEOTIDE SEQUENCE [LARGE SCALE GENOMIC DNA]</scope>
    <source>
        <strain evidence="2 3">CBA3638</strain>
    </source>
</reference>
<dbReference type="InterPro" id="IPR000719">
    <property type="entry name" value="Prot_kinase_dom"/>
</dbReference>
<dbReference type="InterPro" id="IPR002575">
    <property type="entry name" value="Aminoglycoside_PTrfase"/>
</dbReference>
<dbReference type="InterPro" id="IPR051678">
    <property type="entry name" value="AGP_Transferase"/>
</dbReference>
<dbReference type="SUPFAM" id="SSF56112">
    <property type="entry name" value="Protein kinase-like (PK-like)"/>
    <property type="match status" value="1"/>
</dbReference>
<evidence type="ECO:0000259" key="1">
    <source>
        <dbReference type="PROSITE" id="PS50011"/>
    </source>
</evidence>